<dbReference type="Proteomes" id="UP000887579">
    <property type="component" value="Unplaced"/>
</dbReference>
<evidence type="ECO:0000313" key="2">
    <source>
        <dbReference type="WBParaSite" id="ES5_v2.g25197.t1"/>
    </source>
</evidence>
<proteinExistence type="predicted"/>
<organism evidence="1 2">
    <name type="scientific">Panagrolaimus sp. ES5</name>
    <dbReference type="NCBI Taxonomy" id="591445"/>
    <lineage>
        <taxon>Eukaryota</taxon>
        <taxon>Metazoa</taxon>
        <taxon>Ecdysozoa</taxon>
        <taxon>Nematoda</taxon>
        <taxon>Chromadorea</taxon>
        <taxon>Rhabditida</taxon>
        <taxon>Tylenchina</taxon>
        <taxon>Panagrolaimomorpha</taxon>
        <taxon>Panagrolaimoidea</taxon>
        <taxon>Panagrolaimidae</taxon>
        <taxon>Panagrolaimus</taxon>
    </lineage>
</organism>
<accession>A0AC34G661</accession>
<dbReference type="WBParaSite" id="ES5_v2.g25197.t1">
    <property type="protein sequence ID" value="ES5_v2.g25197.t1"/>
    <property type="gene ID" value="ES5_v2.g25197"/>
</dbReference>
<evidence type="ECO:0000313" key="1">
    <source>
        <dbReference type="Proteomes" id="UP000887579"/>
    </source>
</evidence>
<sequence>MSCKPILYSYWRSSCSWRVRIALELKGIDYEYKAVNLLSSGQTEEPFLKLNPRGMVPAFVYNGKTYSESMAIIEFIDEKFSSGTSLLPKTPEERAIVRSLAYGITSNIQPLQNLNVLKYIAKGDQQKSTEHANYFIQRGFKALEQELAKTAGKYCFGDALSIADLCIPPQVYNATRFGVNMDDYPTIKRINETLSAIPEFVKADAWHQPDTPDAEKKN</sequence>
<reference evidence="2" key="1">
    <citation type="submission" date="2022-11" db="UniProtKB">
        <authorList>
            <consortium name="WormBaseParasite"/>
        </authorList>
    </citation>
    <scope>IDENTIFICATION</scope>
</reference>
<protein>
    <submittedName>
        <fullName evidence="2">Maleylacetoacetate isomerase</fullName>
    </submittedName>
</protein>
<name>A0AC34G661_9BILA</name>